<feature type="compositionally biased region" description="Polar residues" evidence="17">
    <location>
        <begin position="906"/>
        <end position="916"/>
    </location>
</feature>
<feature type="domain" description="Tyrosine-protein kinase G-rich" evidence="21">
    <location>
        <begin position="540"/>
        <end position="613"/>
    </location>
</feature>
<keyword evidence="8 22" id="KW-0808">Transferase</keyword>
<evidence type="ECO:0000256" key="7">
    <source>
        <dbReference type="ARBA" id="ARBA00022519"/>
    </source>
</evidence>
<feature type="transmembrane region" description="Helical" evidence="18">
    <location>
        <begin position="203"/>
        <end position="225"/>
    </location>
</feature>
<keyword evidence="12" id="KW-0067">ATP-binding</keyword>
<feature type="region of interest" description="Disordered" evidence="17">
    <location>
        <begin position="362"/>
        <end position="389"/>
    </location>
</feature>
<evidence type="ECO:0000256" key="18">
    <source>
        <dbReference type="SAM" id="Phobius"/>
    </source>
</evidence>
<feature type="domain" description="AAA" evidence="20">
    <location>
        <begin position="681"/>
        <end position="830"/>
    </location>
</feature>
<evidence type="ECO:0000256" key="16">
    <source>
        <dbReference type="ARBA" id="ARBA00051245"/>
    </source>
</evidence>
<evidence type="ECO:0000313" key="22">
    <source>
        <dbReference type="EMBL" id="AWT27159.1"/>
    </source>
</evidence>
<comment type="catalytic activity">
    <reaction evidence="16">
        <text>L-tyrosyl-[protein] + ATP = O-phospho-L-tyrosyl-[protein] + ADP + H(+)</text>
        <dbReference type="Rhea" id="RHEA:10596"/>
        <dbReference type="Rhea" id="RHEA-COMP:10136"/>
        <dbReference type="Rhea" id="RHEA-COMP:20101"/>
        <dbReference type="ChEBI" id="CHEBI:15378"/>
        <dbReference type="ChEBI" id="CHEBI:30616"/>
        <dbReference type="ChEBI" id="CHEBI:46858"/>
        <dbReference type="ChEBI" id="CHEBI:61978"/>
        <dbReference type="ChEBI" id="CHEBI:456216"/>
        <dbReference type="EC" id="2.7.10.2"/>
    </reaction>
</comment>
<keyword evidence="7" id="KW-0997">Cell inner membrane</keyword>
<keyword evidence="9 18" id="KW-0812">Transmembrane</keyword>
<dbReference type="GO" id="GO:0005886">
    <property type="term" value="C:plasma membrane"/>
    <property type="evidence" value="ECO:0007669"/>
    <property type="project" value="UniProtKB-SubCell"/>
</dbReference>
<organism evidence="22 23">
    <name type="scientific">Corynebacterium provencense</name>
    <dbReference type="NCBI Taxonomy" id="1737425"/>
    <lineage>
        <taxon>Bacteria</taxon>
        <taxon>Bacillati</taxon>
        <taxon>Actinomycetota</taxon>
        <taxon>Actinomycetes</taxon>
        <taxon>Mycobacteriales</taxon>
        <taxon>Corynebacteriaceae</taxon>
        <taxon>Corynebacterium</taxon>
    </lineage>
</organism>
<evidence type="ECO:0000256" key="2">
    <source>
        <dbReference type="ARBA" id="ARBA00006683"/>
    </source>
</evidence>
<dbReference type="InterPro" id="IPR050445">
    <property type="entry name" value="Bact_polysacc_biosynth/exp"/>
</dbReference>
<evidence type="ECO:0000256" key="6">
    <source>
        <dbReference type="ARBA" id="ARBA00022475"/>
    </source>
</evidence>
<evidence type="ECO:0000256" key="11">
    <source>
        <dbReference type="ARBA" id="ARBA00022777"/>
    </source>
</evidence>
<feature type="transmembrane region" description="Helical" evidence="18">
    <location>
        <begin position="88"/>
        <end position="107"/>
    </location>
</feature>
<dbReference type="OrthoDB" id="9812433at2"/>
<dbReference type="InterPro" id="IPR027417">
    <property type="entry name" value="P-loop_NTPase"/>
</dbReference>
<evidence type="ECO:0000256" key="13">
    <source>
        <dbReference type="ARBA" id="ARBA00022989"/>
    </source>
</evidence>
<dbReference type="InterPro" id="IPR025669">
    <property type="entry name" value="AAA_dom"/>
</dbReference>
<evidence type="ECO:0000256" key="8">
    <source>
        <dbReference type="ARBA" id="ARBA00022679"/>
    </source>
</evidence>
<dbReference type="Pfam" id="PF13807">
    <property type="entry name" value="GNVR"/>
    <property type="match status" value="1"/>
</dbReference>
<keyword evidence="11 22" id="KW-0418">Kinase</keyword>
<dbReference type="SUPFAM" id="SSF52540">
    <property type="entry name" value="P-loop containing nucleoside triphosphate hydrolases"/>
    <property type="match status" value="1"/>
</dbReference>
<feature type="transmembrane region" description="Helical" evidence="18">
    <location>
        <begin position="144"/>
        <end position="169"/>
    </location>
</feature>
<comment type="subcellular location">
    <subcellularLocation>
        <location evidence="1">Cell inner membrane</location>
        <topology evidence="1">Multi-pass membrane protein</topology>
    </subcellularLocation>
</comment>
<proteinExistence type="inferred from homology"/>
<dbReference type="EMBL" id="CP024988">
    <property type="protein sequence ID" value="AWT27159.1"/>
    <property type="molecule type" value="Genomic_DNA"/>
</dbReference>
<feature type="domain" description="Polysaccharide chain length determinant N-terminal" evidence="19">
    <location>
        <begin position="419"/>
        <end position="505"/>
    </location>
</feature>
<name>A0A2Z3YS78_9CORY</name>
<protein>
    <recommendedName>
        <fullName evidence="5">non-specific protein-tyrosine kinase</fullName>
        <ecNumber evidence="5">2.7.10.2</ecNumber>
    </recommendedName>
</protein>
<keyword evidence="13 18" id="KW-1133">Transmembrane helix</keyword>
<evidence type="ECO:0000256" key="14">
    <source>
        <dbReference type="ARBA" id="ARBA00023136"/>
    </source>
</evidence>
<dbReference type="Gene3D" id="3.40.50.300">
    <property type="entry name" value="P-loop containing nucleotide triphosphate hydrolases"/>
    <property type="match status" value="1"/>
</dbReference>
<dbReference type="InterPro" id="IPR032807">
    <property type="entry name" value="GNVR"/>
</dbReference>
<dbReference type="KEGG" id="cpre:Csp1_24110"/>
<feature type="transmembrane region" description="Helical" evidence="18">
    <location>
        <begin position="285"/>
        <end position="302"/>
    </location>
</feature>
<keyword evidence="14 18" id="KW-0472">Membrane</keyword>
<comment type="similarity">
    <text evidence="4">Belongs to the etk/wzc family.</text>
</comment>
<comment type="similarity">
    <text evidence="3">Belongs to the CpsD/CapB family.</text>
</comment>
<dbReference type="STRING" id="1737425.GCA_900049755_01455"/>
<evidence type="ECO:0000259" key="21">
    <source>
        <dbReference type="Pfam" id="PF13807"/>
    </source>
</evidence>
<evidence type="ECO:0000256" key="9">
    <source>
        <dbReference type="ARBA" id="ARBA00022692"/>
    </source>
</evidence>
<evidence type="ECO:0000256" key="15">
    <source>
        <dbReference type="ARBA" id="ARBA00023137"/>
    </source>
</evidence>
<feature type="region of interest" description="Disordered" evidence="17">
    <location>
        <begin position="880"/>
        <end position="931"/>
    </location>
</feature>
<accession>A0A2Z3YS78</accession>
<evidence type="ECO:0000313" key="23">
    <source>
        <dbReference type="Proteomes" id="UP000247696"/>
    </source>
</evidence>
<dbReference type="PANTHER" id="PTHR32309:SF13">
    <property type="entry name" value="FERRIC ENTEROBACTIN TRANSPORT PROTEIN FEPE"/>
    <property type="match status" value="1"/>
</dbReference>
<sequence length="931" mass="95894">MTARTDSSHTRGPASSPLVLGVCLGAVALAVGLLVRPRLTGLFGGFGNDAATIRWIMSSPFDAADLGAGSYSAIAAFYTRIGMVEAPTAAAVLGVVIGAAVLGAVLVRVNSVHLSTLALVLALVTPLAVGVYQAAYTKEVVISLAMLVIVLMPVNLLGEILVVASMALLGAEFRTYWFIVMGLYVVFRVLLSRRPAGPGTRSTAQVVWMIVGVAVVTGLAVWTVMGVPADSFRTDANDTAERQANTGSLITRFVNAPEPLGGILNSTLTSLFFIVPLPMLAKFSPYYLVIGVLFALIWTSAVRAAGTAGRGNPLLARFTALPLAFLVVQGLFEPDWGSALRHTTPILPLIVGAVALASRQAAQDTVPDPGDDPPGETGTGHPIHCPPSSRRLRTTMISRTSPASTASSAGGTFSARNVLVDYLGHLRRSWWMLVVGALVGALAGWGATALMTKEYTATAQVYVGTASTGGSSDAYQGVLLSQKQVGSYAEVANGRALSQRVVDQLGLDRTPDEVMAMLDAGAHKDTVILDLTAVSGDPVLSRDVANSAATQLQQMVRELNEQTSAPGAGGAPQLALLNQAVTPTSPSSPNMSLNIALGLVVGLVVGAVAAVCRGLLDRRITDPAAIQEIVDAPVIGSVGTADVLVEHHTLDFSGAPTPAAEQLRELRTNLRFLDVDNAPTVLAVTSAMPGDGKSTLAVNLALALADDGESVCLVDADLRDPSVTNYVGNNLQSAVGLSTALSGRADIGDVIQSTATEGLSVVASGPIPPNPAELLGSRRFGEILAQLAARFDHVILDASPVLPVTDGALVASSADGVLITVRYNGTTTDQLTAAADNLTAVNSRILGTVFTQTPAPKGRYGRYNGYGAYGYGSTAATAGTAATPDLPDAATDGTETGPESGEDAGRTTSTGTQDSVSVEVPGGTSRPDPDR</sequence>
<gene>
    <name evidence="22" type="primary">ywqD</name>
    <name evidence="22" type="ORF">Csp1_24110</name>
</gene>
<evidence type="ECO:0000256" key="12">
    <source>
        <dbReference type="ARBA" id="ARBA00022840"/>
    </source>
</evidence>
<feature type="transmembrane region" description="Helical" evidence="18">
    <location>
        <begin position="430"/>
        <end position="450"/>
    </location>
</feature>
<dbReference type="GO" id="GO:0004715">
    <property type="term" value="F:non-membrane spanning protein tyrosine kinase activity"/>
    <property type="evidence" value="ECO:0007669"/>
    <property type="project" value="UniProtKB-EC"/>
</dbReference>
<dbReference type="Pfam" id="PF02706">
    <property type="entry name" value="Wzz"/>
    <property type="match status" value="1"/>
</dbReference>
<evidence type="ECO:0000256" key="17">
    <source>
        <dbReference type="SAM" id="MobiDB-lite"/>
    </source>
</evidence>
<evidence type="ECO:0000256" key="3">
    <source>
        <dbReference type="ARBA" id="ARBA00007316"/>
    </source>
</evidence>
<evidence type="ECO:0000259" key="19">
    <source>
        <dbReference type="Pfam" id="PF02706"/>
    </source>
</evidence>
<evidence type="ECO:0000256" key="1">
    <source>
        <dbReference type="ARBA" id="ARBA00004429"/>
    </source>
</evidence>
<evidence type="ECO:0000256" key="4">
    <source>
        <dbReference type="ARBA" id="ARBA00008883"/>
    </source>
</evidence>
<dbReference type="RefSeq" id="WP_110482173.1">
    <property type="nucleotide sequence ID" value="NZ_CP024988.1"/>
</dbReference>
<dbReference type="PANTHER" id="PTHR32309">
    <property type="entry name" value="TYROSINE-PROTEIN KINASE"/>
    <property type="match status" value="1"/>
</dbReference>
<feature type="transmembrane region" description="Helical" evidence="18">
    <location>
        <begin position="113"/>
        <end position="132"/>
    </location>
</feature>
<dbReference type="Pfam" id="PF13614">
    <property type="entry name" value="AAA_31"/>
    <property type="match status" value="1"/>
</dbReference>
<evidence type="ECO:0000256" key="10">
    <source>
        <dbReference type="ARBA" id="ARBA00022741"/>
    </source>
</evidence>
<evidence type="ECO:0000259" key="20">
    <source>
        <dbReference type="Pfam" id="PF13614"/>
    </source>
</evidence>
<feature type="transmembrane region" description="Helical" evidence="18">
    <location>
        <begin position="595"/>
        <end position="616"/>
    </location>
</feature>
<reference evidence="23" key="1">
    <citation type="submission" date="2017-11" db="EMBL/GenBank/DDBJ databases">
        <title>Otitis media/interna in a cat caused by the recently described species Corynebacterium provencense.</title>
        <authorList>
            <person name="Kittl S."/>
            <person name="Brodard I."/>
            <person name="Rychener L."/>
            <person name="Jores J."/>
            <person name="Roosje P."/>
            <person name="Gobeli Brawand S."/>
        </authorList>
    </citation>
    <scope>NUCLEOTIDE SEQUENCE [LARGE SCALE GENOMIC DNA]</scope>
    <source>
        <strain evidence="23">17KM38</strain>
    </source>
</reference>
<feature type="transmembrane region" description="Helical" evidence="18">
    <location>
        <begin position="14"/>
        <end position="35"/>
    </location>
</feature>
<dbReference type="EC" id="2.7.10.2" evidence="5"/>
<evidence type="ECO:0000256" key="5">
    <source>
        <dbReference type="ARBA" id="ARBA00011903"/>
    </source>
</evidence>
<dbReference type="CDD" id="cd05387">
    <property type="entry name" value="BY-kinase"/>
    <property type="match status" value="1"/>
</dbReference>
<dbReference type="InterPro" id="IPR005702">
    <property type="entry name" value="Wzc-like_C"/>
</dbReference>
<keyword evidence="15" id="KW-0829">Tyrosine-protein kinase</keyword>
<dbReference type="AlphaFoldDB" id="A0A2Z3YS78"/>
<keyword evidence="10" id="KW-0547">Nucleotide-binding</keyword>
<comment type="similarity">
    <text evidence="2">Belongs to the CpsC/CapA family.</text>
</comment>
<dbReference type="GO" id="GO:0005524">
    <property type="term" value="F:ATP binding"/>
    <property type="evidence" value="ECO:0007669"/>
    <property type="project" value="UniProtKB-KW"/>
</dbReference>
<keyword evidence="6" id="KW-1003">Cell membrane</keyword>
<feature type="transmembrane region" description="Helical" evidence="18">
    <location>
        <begin position="314"/>
        <end position="332"/>
    </location>
</feature>
<feature type="compositionally biased region" description="Low complexity" evidence="17">
    <location>
        <begin position="880"/>
        <end position="894"/>
    </location>
</feature>
<keyword evidence="23" id="KW-1185">Reference proteome</keyword>
<dbReference type="InterPro" id="IPR003856">
    <property type="entry name" value="LPS_length_determ_N"/>
</dbReference>
<feature type="transmembrane region" description="Helical" evidence="18">
    <location>
        <begin position="175"/>
        <end position="191"/>
    </location>
</feature>
<dbReference type="NCBIfam" id="TIGR01007">
    <property type="entry name" value="eps_fam"/>
    <property type="match status" value="1"/>
</dbReference>
<dbReference type="Proteomes" id="UP000247696">
    <property type="component" value="Chromosome"/>
</dbReference>